<evidence type="ECO:0000313" key="2">
    <source>
        <dbReference type="Proteomes" id="UP000887564"/>
    </source>
</evidence>
<dbReference type="InterPro" id="IPR032691">
    <property type="entry name" value="Mon2/Sec7/BIG1-like_HUS"/>
</dbReference>
<dbReference type="Pfam" id="PF12783">
    <property type="entry name" value="Sec7-like_HUS"/>
    <property type="match status" value="1"/>
</dbReference>
<evidence type="ECO:0000259" key="1">
    <source>
        <dbReference type="Pfam" id="PF12783"/>
    </source>
</evidence>
<sequence length="87" mass="9929">MKSGELPIVHQTVKINVRAPPPTLRPCAADGYMLFRDLCLLINAEPPYWLIGIQEMTRTLGLELLESVLDIYPSIFVKVSEYIFEFC</sequence>
<feature type="domain" description="Mon2/Sec7/BIG1-like HUS" evidence="1">
    <location>
        <begin position="28"/>
        <end position="82"/>
    </location>
</feature>
<proteinExistence type="predicted"/>
<name>A0A914S9H5_PAREQ</name>
<protein>
    <submittedName>
        <fullName evidence="3">Mon2/Sec7/BIG1-like HUS domain-containing protein</fullName>
    </submittedName>
</protein>
<evidence type="ECO:0000313" key="3">
    <source>
        <dbReference type="WBParaSite" id="PEQ_0001081601-mRNA-1"/>
    </source>
</evidence>
<dbReference type="WBParaSite" id="PEQ_0001081601-mRNA-1">
    <property type="protein sequence ID" value="PEQ_0001081601-mRNA-1"/>
    <property type="gene ID" value="PEQ_0001081601"/>
</dbReference>
<organism evidence="2 3">
    <name type="scientific">Parascaris equorum</name>
    <name type="common">Equine roundworm</name>
    <dbReference type="NCBI Taxonomy" id="6256"/>
    <lineage>
        <taxon>Eukaryota</taxon>
        <taxon>Metazoa</taxon>
        <taxon>Ecdysozoa</taxon>
        <taxon>Nematoda</taxon>
        <taxon>Chromadorea</taxon>
        <taxon>Rhabditida</taxon>
        <taxon>Spirurina</taxon>
        <taxon>Ascaridomorpha</taxon>
        <taxon>Ascaridoidea</taxon>
        <taxon>Ascarididae</taxon>
        <taxon>Parascaris</taxon>
    </lineage>
</organism>
<keyword evidence="2" id="KW-1185">Reference proteome</keyword>
<dbReference type="Proteomes" id="UP000887564">
    <property type="component" value="Unplaced"/>
</dbReference>
<dbReference type="AlphaFoldDB" id="A0A914S9H5"/>
<reference evidence="3" key="1">
    <citation type="submission" date="2022-11" db="UniProtKB">
        <authorList>
            <consortium name="WormBaseParasite"/>
        </authorList>
    </citation>
    <scope>IDENTIFICATION</scope>
</reference>
<accession>A0A914S9H5</accession>